<comment type="caution">
    <text evidence="4">The sequence shown here is derived from an EMBL/GenBank/DDBJ whole genome shotgun (WGS) entry which is preliminary data.</text>
</comment>
<dbReference type="PANTHER" id="PTHR46720">
    <property type="entry name" value="HYDROXYLASE, PUTATIVE (AFU_ORTHOLOGUE AFUA_3G01460)-RELATED"/>
    <property type="match status" value="1"/>
</dbReference>
<evidence type="ECO:0000256" key="3">
    <source>
        <dbReference type="ARBA" id="ARBA00023002"/>
    </source>
</evidence>
<keyword evidence="1" id="KW-0285">Flavoprotein</keyword>
<evidence type="ECO:0008006" key="6">
    <source>
        <dbReference type="Google" id="ProtNLM"/>
    </source>
</evidence>
<dbReference type="GO" id="GO:0016491">
    <property type="term" value="F:oxidoreductase activity"/>
    <property type="evidence" value="ECO:0007669"/>
    <property type="project" value="UniProtKB-KW"/>
</dbReference>
<proteinExistence type="predicted"/>
<dbReference type="PANTHER" id="PTHR46720:SF3">
    <property type="entry name" value="FAD-BINDING DOMAIN-CONTAINING PROTEIN-RELATED"/>
    <property type="match status" value="1"/>
</dbReference>
<organism evidence="4 5">
    <name type="scientific">Sphagnurus paluster</name>
    <dbReference type="NCBI Taxonomy" id="117069"/>
    <lineage>
        <taxon>Eukaryota</taxon>
        <taxon>Fungi</taxon>
        <taxon>Dikarya</taxon>
        <taxon>Basidiomycota</taxon>
        <taxon>Agaricomycotina</taxon>
        <taxon>Agaricomycetes</taxon>
        <taxon>Agaricomycetidae</taxon>
        <taxon>Agaricales</taxon>
        <taxon>Tricholomatineae</taxon>
        <taxon>Lyophyllaceae</taxon>
        <taxon>Sphagnurus</taxon>
    </lineage>
</organism>
<accession>A0A9P7K696</accession>
<dbReference type="InterPro" id="IPR051104">
    <property type="entry name" value="FAD_monoxygenase"/>
</dbReference>
<sequence length="328" mass="36931">MCWLEAHTFKYRKSDENPGMVFYSSTASLNTIRTFHRADFQQSLLRRLPASCKTHCSKRLQSYSQQPTGLVEIVFEDGSTAVCDVLIGADGLKSAVRRKFVTEQVPPAQSKWTHTEIAEHDASAEPVWSGILAYRALIPAERLRSQAPDHPAFSTSIRYFYLGKNNVSVSATVNGIPVADRIVAVHSRPFQVGATFDGPWASTVDRAEFTSLFSTWEPEVQMLISDAYILATLLGHRTTTRQTLEHALLVYVKVRRPRAIEVVSKSRRNGKLLMMDDYDFRGMSNDAVLKELRSSVEEIDRLSEWTWTTSIDESVQQALTMLLGNVII</sequence>
<name>A0A9P7K696_9AGAR</name>
<dbReference type="GO" id="GO:0044550">
    <property type="term" value="P:secondary metabolite biosynthetic process"/>
    <property type="evidence" value="ECO:0007669"/>
    <property type="project" value="TreeGrafter"/>
</dbReference>
<evidence type="ECO:0000313" key="4">
    <source>
        <dbReference type="EMBL" id="KAG5638593.1"/>
    </source>
</evidence>
<keyword evidence="2" id="KW-0274">FAD</keyword>
<dbReference type="AlphaFoldDB" id="A0A9P7K696"/>
<evidence type="ECO:0000256" key="1">
    <source>
        <dbReference type="ARBA" id="ARBA00022630"/>
    </source>
</evidence>
<dbReference type="Proteomes" id="UP000717328">
    <property type="component" value="Unassembled WGS sequence"/>
</dbReference>
<dbReference type="SUPFAM" id="SSF54373">
    <property type="entry name" value="FAD-linked reductases, C-terminal domain"/>
    <property type="match status" value="1"/>
</dbReference>
<keyword evidence="3" id="KW-0560">Oxidoreductase</keyword>
<protein>
    <recommendedName>
        <fullName evidence="6">FAD-binding domain-containing protein</fullName>
    </recommendedName>
</protein>
<dbReference type="Gene3D" id="3.50.50.60">
    <property type="entry name" value="FAD/NAD(P)-binding domain"/>
    <property type="match status" value="2"/>
</dbReference>
<dbReference type="EMBL" id="JABCKI010005754">
    <property type="protein sequence ID" value="KAG5638593.1"/>
    <property type="molecule type" value="Genomic_DNA"/>
</dbReference>
<dbReference type="SUPFAM" id="SSF51905">
    <property type="entry name" value="FAD/NAD(P)-binding domain"/>
    <property type="match status" value="1"/>
</dbReference>
<evidence type="ECO:0000256" key="2">
    <source>
        <dbReference type="ARBA" id="ARBA00022827"/>
    </source>
</evidence>
<evidence type="ECO:0000313" key="5">
    <source>
        <dbReference type="Proteomes" id="UP000717328"/>
    </source>
</evidence>
<reference evidence="4" key="1">
    <citation type="submission" date="2021-02" db="EMBL/GenBank/DDBJ databases">
        <authorList>
            <person name="Nieuwenhuis M."/>
            <person name="Van De Peppel L.J.J."/>
        </authorList>
    </citation>
    <scope>NUCLEOTIDE SEQUENCE</scope>
    <source>
        <strain evidence="4">D49</strain>
    </source>
</reference>
<dbReference type="InterPro" id="IPR036188">
    <property type="entry name" value="FAD/NAD-bd_sf"/>
</dbReference>
<dbReference type="OrthoDB" id="417877at2759"/>
<reference evidence="4" key="2">
    <citation type="submission" date="2021-10" db="EMBL/GenBank/DDBJ databases">
        <title>Phylogenomics reveals ancestral predisposition of the termite-cultivated fungus Termitomyces towards a domesticated lifestyle.</title>
        <authorList>
            <person name="Auxier B."/>
            <person name="Grum-Grzhimaylo A."/>
            <person name="Cardenas M.E."/>
            <person name="Lodge J.D."/>
            <person name="Laessoe T."/>
            <person name="Pedersen O."/>
            <person name="Smith M.E."/>
            <person name="Kuyper T.W."/>
            <person name="Franco-Molano E.A."/>
            <person name="Baroni T.J."/>
            <person name="Aanen D.K."/>
        </authorList>
    </citation>
    <scope>NUCLEOTIDE SEQUENCE</scope>
    <source>
        <strain evidence="4">D49</strain>
    </source>
</reference>
<keyword evidence="5" id="KW-1185">Reference proteome</keyword>
<gene>
    <name evidence="4" type="ORF">H0H81_011679</name>
</gene>